<dbReference type="InterPro" id="IPR028889">
    <property type="entry name" value="USP"/>
</dbReference>
<dbReference type="STRING" id="1157962.A0A250XBC7"/>
<dbReference type="EC" id="3.4.19.12" evidence="3"/>
<keyword evidence="12" id="KW-1185">Reference proteome</keyword>
<dbReference type="InterPro" id="IPR035927">
    <property type="entry name" value="DUSP-like_sf"/>
</dbReference>
<evidence type="ECO:0000256" key="2">
    <source>
        <dbReference type="ARBA" id="ARBA00009085"/>
    </source>
</evidence>
<evidence type="ECO:0000259" key="10">
    <source>
        <dbReference type="PROSITE" id="PS51283"/>
    </source>
</evidence>
<keyword evidence="5" id="KW-0833">Ubl conjugation pathway</keyword>
<gene>
    <name evidence="11" type="ORF">CEUSTIGMA_g7637.t1</name>
</gene>
<evidence type="ECO:0000256" key="4">
    <source>
        <dbReference type="ARBA" id="ARBA00022670"/>
    </source>
</evidence>
<dbReference type="PANTHER" id="PTHR21646:SF24">
    <property type="entry name" value="UBIQUITIN CARBOXYL-TERMINAL HYDROLASE"/>
    <property type="match status" value="1"/>
</dbReference>
<protein>
    <recommendedName>
        <fullName evidence="3">ubiquitinyl hydrolase 1</fullName>
        <ecNumber evidence="3">3.4.19.12</ecNumber>
    </recommendedName>
</protein>
<comment type="similarity">
    <text evidence="2">Belongs to the peptidase C19 family.</text>
</comment>
<dbReference type="SUPFAM" id="SSF54001">
    <property type="entry name" value="Cysteine proteinases"/>
    <property type="match status" value="1"/>
</dbReference>
<dbReference type="InterPro" id="IPR018200">
    <property type="entry name" value="USP_CS"/>
</dbReference>
<dbReference type="EMBL" id="BEGY01000049">
    <property type="protein sequence ID" value="GAX80199.1"/>
    <property type="molecule type" value="Genomic_DNA"/>
</dbReference>
<feature type="region of interest" description="Disordered" evidence="8">
    <location>
        <begin position="1200"/>
        <end position="1232"/>
    </location>
</feature>
<feature type="domain" description="USP" evidence="9">
    <location>
        <begin position="342"/>
        <end position="1104"/>
    </location>
</feature>
<dbReference type="PANTHER" id="PTHR21646">
    <property type="entry name" value="UBIQUITIN CARBOXYL-TERMINAL HYDROLASE"/>
    <property type="match status" value="1"/>
</dbReference>
<evidence type="ECO:0000256" key="6">
    <source>
        <dbReference type="ARBA" id="ARBA00022801"/>
    </source>
</evidence>
<evidence type="ECO:0000256" key="1">
    <source>
        <dbReference type="ARBA" id="ARBA00000707"/>
    </source>
</evidence>
<dbReference type="Gene3D" id="3.90.70.10">
    <property type="entry name" value="Cysteine proteinases"/>
    <property type="match status" value="2"/>
</dbReference>
<feature type="region of interest" description="Disordered" evidence="8">
    <location>
        <begin position="773"/>
        <end position="800"/>
    </location>
</feature>
<dbReference type="GO" id="GO:0004843">
    <property type="term" value="F:cysteine-type deubiquitinase activity"/>
    <property type="evidence" value="ECO:0007669"/>
    <property type="project" value="UniProtKB-EC"/>
</dbReference>
<sequence>MPIQNVLIVASQCGMACLLPFEALLVVTIAHVVLLANEQMLLDARVNSHTDVFNGSSGTSEWGSESSGQLEAEELQQLEEASLAHIEFKYLVSSTWWNSWCKWSRFGESEAENVVPACRPGACDNSDLLIGDQLRPRLEDKDFIAVSQATWRRIQAWYPQSGPEITCPVLVEGEQKRPRVMLYPLTLKVHCQGKASYKICICQTATVAELQQKICEDLELDNAEEMEIVDFYTLDFRDVLTDLQMVLKDSNLLNNQDILIKNKGEQWDPKAATKARGEHGSSLCQPKPTSSSIAVHNSNNIVAPAPLKPATAMNRFSGNKGKLLQSPEDAVTRASGRQPGLVGLSNLGNTCYMNSSLQCLLHTAPLMQCFLSGRYKEDINRTNPLGQKGELAEAFAALMGSIWKAGVQSVSPKGFKYKIGRFCHAFNGYAQHDSQELLAFLLDGLHEDMNRVKEKPYIQDLDDADKFPDDELARLQWEAHLARNNSTIVDHCLGLYRSTLVCPQCNHMSRKFDPVMYLSLPLPESRVRSCTITLIHVDGSTSPTKYTVEVPSIGSVKDMLHALARVSGLDVAPLSVANSRVASSGGALDTLASVVGASLPSATASNGCKTAIQGLPCPQDVLVLAKVSQQWQVSLEVFSDIKMRVSEVVPSERGSAHEFLVCYCYPAPEHGPANQELQQVIVHHRKRRAGSMHGHRCFSAPLLLYLPTQVAQPVADLLPTGKYSIEYVVRESADILRPIIQALKPFSMQAVDEVPVEGVEVGLGQDTEVLPESMKDASPRTPLVGEEGEEASDSSQSLQGKTECCMEIGCEKAEASGSENIREQPEILQDSEPQTGLLDVDPMLECETSAHVERGPSPEAFDMRAQASSSAVPDAAPCTASNALPEFTLRVGVKGRSESIFSESDSMEEVSKSGCFIVDWNESSASGRYNLSLLENPALHDSFIRAEEQVKAGRQPVSLSACVEAFLQPEQLSEADSWYCPKCKEHVQADKKLDLWHLPEVLVVHLKRFSYTRSSREKLNTQVEFPLKGLDLSRYLLRTQGVPPIYDCYAVSNHYGGMGGGHYTAYCKLPSEDKWYSFDDSHVSEVEESQVTGSAAYVLFYRRRHESCQDPPHKLQELMEANALQELDAEVCVPLSDQQFGHVPPQEDLQDVDTCELPSGEPLEELRVIGRSVRHVTSPTDVGCEGDGEQRSMMLTSMQGDGDGWGGSQGPRPTSSLAGMASDFEEDGEPGQERDNFIDKAEGDLGLWLSNRRVGFDGEAGSMHMSRDLSCLQDEVSMLGQDLGENPAMIYESRVEDEETEAVVDIDLMATSP</sequence>
<comment type="caution">
    <text evidence="11">The sequence shown here is derived from an EMBL/GenBank/DDBJ whole genome shotgun (WGS) entry which is preliminary data.</text>
</comment>
<reference evidence="11 12" key="1">
    <citation type="submission" date="2017-08" db="EMBL/GenBank/DDBJ databases">
        <title>Acidophilic green algal genome provides insights into adaptation to an acidic environment.</title>
        <authorList>
            <person name="Hirooka S."/>
            <person name="Hirose Y."/>
            <person name="Kanesaki Y."/>
            <person name="Higuchi S."/>
            <person name="Fujiwara T."/>
            <person name="Onuma R."/>
            <person name="Era A."/>
            <person name="Ohbayashi R."/>
            <person name="Uzuka A."/>
            <person name="Nozaki H."/>
            <person name="Yoshikawa H."/>
            <person name="Miyagishima S.Y."/>
        </authorList>
    </citation>
    <scope>NUCLEOTIDE SEQUENCE [LARGE SCALE GENOMIC DNA]</scope>
    <source>
        <strain evidence="11 12">NIES-2499</strain>
    </source>
</reference>
<dbReference type="InterPro" id="IPR006615">
    <property type="entry name" value="Pept_C19_DUSP"/>
</dbReference>
<dbReference type="Proteomes" id="UP000232323">
    <property type="component" value="Unassembled WGS sequence"/>
</dbReference>
<dbReference type="GO" id="GO:0016579">
    <property type="term" value="P:protein deubiquitination"/>
    <property type="evidence" value="ECO:0007669"/>
    <property type="project" value="InterPro"/>
</dbReference>
<dbReference type="OrthoDB" id="292964at2759"/>
<dbReference type="Pfam" id="PF00443">
    <property type="entry name" value="UCH"/>
    <property type="match status" value="1"/>
</dbReference>
<evidence type="ECO:0000256" key="3">
    <source>
        <dbReference type="ARBA" id="ARBA00012759"/>
    </source>
</evidence>
<dbReference type="PROSITE" id="PS00972">
    <property type="entry name" value="USP_1"/>
    <property type="match status" value="1"/>
</dbReference>
<evidence type="ECO:0000313" key="11">
    <source>
        <dbReference type="EMBL" id="GAX80199.1"/>
    </source>
</evidence>
<feature type="domain" description="DUSP" evidence="10">
    <location>
        <begin position="66"/>
        <end position="170"/>
    </location>
</feature>
<evidence type="ECO:0000256" key="5">
    <source>
        <dbReference type="ARBA" id="ARBA00022786"/>
    </source>
</evidence>
<dbReference type="PROSITE" id="PS50235">
    <property type="entry name" value="USP_3"/>
    <property type="match status" value="1"/>
</dbReference>
<evidence type="ECO:0000259" key="9">
    <source>
        <dbReference type="PROSITE" id="PS50235"/>
    </source>
</evidence>
<evidence type="ECO:0000313" key="12">
    <source>
        <dbReference type="Proteomes" id="UP000232323"/>
    </source>
</evidence>
<proteinExistence type="inferred from homology"/>
<organism evidence="11 12">
    <name type="scientific">Chlamydomonas eustigma</name>
    <dbReference type="NCBI Taxonomy" id="1157962"/>
    <lineage>
        <taxon>Eukaryota</taxon>
        <taxon>Viridiplantae</taxon>
        <taxon>Chlorophyta</taxon>
        <taxon>core chlorophytes</taxon>
        <taxon>Chlorophyceae</taxon>
        <taxon>CS clade</taxon>
        <taxon>Chlamydomonadales</taxon>
        <taxon>Chlamydomonadaceae</taxon>
        <taxon>Chlamydomonas</taxon>
    </lineage>
</organism>
<dbReference type="CDD" id="cd02674">
    <property type="entry name" value="Peptidase_C19R"/>
    <property type="match status" value="1"/>
</dbReference>
<dbReference type="Gene3D" id="3.30.2230.10">
    <property type="entry name" value="DUSP-like"/>
    <property type="match status" value="1"/>
</dbReference>
<evidence type="ECO:0000256" key="8">
    <source>
        <dbReference type="SAM" id="MobiDB-lite"/>
    </source>
</evidence>
<keyword evidence="6" id="KW-0378">Hydrolase</keyword>
<dbReference type="InterPro" id="IPR050185">
    <property type="entry name" value="Ub_carboxyl-term_hydrolase"/>
</dbReference>
<accession>A0A250XBC7</accession>
<dbReference type="Pfam" id="PF06337">
    <property type="entry name" value="DUSP"/>
    <property type="match status" value="1"/>
</dbReference>
<dbReference type="SUPFAM" id="SSF143791">
    <property type="entry name" value="DUSP-like"/>
    <property type="match status" value="1"/>
</dbReference>
<keyword evidence="7" id="KW-0788">Thiol protease</keyword>
<dbReference type="SMART" id="SM00695">
    <property type="entry name" value="DUSP"/>
    <property type="match status" value="1"/>
</dbReference>
<dbReference type="InterPro" id="IPR001394">
    <property type="entry name" value="Peptidase_C19_UCH"/>
</dbReference>
<keyword evidence="4" id="KW-0645">Protease</keyword>
<dbReference type="PROSITE" id="PS51283">
    <property type="entry name" value="DUSP"/>
    <property type="match status" value="1"/>
</dbReference>
<dbReference type="GO" id="GO:0006508">
    <property type="term" value="P:proteolysis"/>
    <property type="evidence" value="ECO:0007669"/>
    <property type="project" value="UniProtKB-KW"/>
</dbReference>
<comment type="catalytic activity">
    <reaction evidence="1">
        <text>Thiol-dependent hydrolysis of ester, thioester, amide, peptide and isopeptide bonds formed by the C-terminal Gly of ubiquitin (a 76-residue protein attached to proteins as an intracellular targeting signal).</text>
        <dbReference type="EC" id="3.4.19.12"/>
    </reaction>
</comment>
<dbReference type="InterPro" id="IPR038765">
    <property type="entry name" value="Papain-like_cys_pep_sf"/>
</dbReference>
<name>A0A250XBC7_9CHLO</name>
<evidence type="ECO:0000256" key="7">
    <source>
        <dbReference type="ARBA" id="ARBA00022807"/>
    </source>
</evidence>